<dbReference type="InterPro" id="IPR007050">
    <property type="entry name" value="HTH_bacterioopsin"/>
</dbReference>
<dbReference type="Pfam" id="PF15915">
    <property type="entry name" value="BAT"/>
    <property type="match status" value="1"/>
</dbReference>
<dbReference type="InterPro" id="IPR013324">
    <property type="entry name" value="RNA_pol_sigma_r3/r4-like"/>
</dbReference>
<keyword evidence="7" id="KW-1185">Reference proteome</keyword>
<dbReference type="InterPro" id="IPR036388">
    <property type="entry name" value="WH-like_DNA-bd_sf"/>
</dbReference>
<dbReference type="SMART" id="SM00065">
    <property type="entry name" value="GAF"/>
    <property type="match status" value="2"/>
</dbReference>
<dbReference type="SMART" id="SM00091">
    <property type="entry name" value="PAS"/>
    <property type="match status" value="2"/>
</dbReference>
<reference evidence="6 7" key="1">
    <citation type="journal article" date="2019" name="Int. J. Syst. Evol. Microbiol.">
        <title>The Global Catalogue of Microorganisms (GCM) 10K type strain sequencing project: providing services to taxonomists for standard genome sequencing and annotation.</title>
        <authorList>
            <consortium name="The Broad Institute Genomics Platform"/>
            <consortium name="The Broad Institute Genome Sequencing Center for Infectious Disease"/>
            <person name="Wu L."/>
            <person name="Ma J."/>
        </authorList>
    </citation>
    <scope>NUCLEOTIDE SEQUENCE [LARGE SCALE GENOMIC DNA]</scope>
    <source>
        <strain evidence="6 7">CGMCC 1.12553</strain>
    </source>
</reference>
<evidence type="ECO:0000256" key="3">
    <source>
        <dbReference type="SAM" id="MobiDB-lite"/>
    </source>
</evidence>
<dbReference type="InterPro" id="IPR000014">
    <property type="entry name" value="PAS"/>
</dbReference>
<dbReference type="PANTHER" id="PTHR34236:SF1">
    <property type="entry name" value="DIMETHYL SULFOXIDE REDUCTASE TRANSCRIPTIONAL ACTIVATOR"/>
    <property type="match status" value="1"/>
</dbReference>
<dbReference type="CDD" id="cd00130">
    <property type="entry name" value="PAS"/>
    <property type="match status" value="2"/>
</dbReference>
<dbReference type="Gene3D" id="3.30.450.40">
    <property type="match status" value="2"/>
</dbReference>
<organism evidence="6 7">
    <name type="scientific">Halobium salinum</name>
    <dbReference type="NCBI Taxonomy" id="1364940"/>
    <lineage>
        <taxon>Archaea</taxon>
        <taxon>Methanobacteriati</taxon>
        <taxon>Methanobacteriota</taxon>
        <taxon>Stenosarchaea group</taxon>
        <taxon>Halobacteria</taxon>
        <taxon>Halobacteriales</taxon>
        <taxon>Haloferacaceae</taxon>
        <taxon>Halobium</taxon>
    </lineage>
</organism>
<dbReference type="SMART" id="SM00086">
    <property type="entry name" value="PAC"/>
    <property type="match status" value="2"/>
</dbReference>
<name>A0ABD5PAS0_9EURY</name>
<dbReference type="InterPro" id="IPR003018">
    <property type="entry name" value="GAF"/>
</dbReference>
<feature type="domain" description="PAC" evidence="5">
    <location>
        <begin position="133"/>
        <end position="183"/>
    </location>
</feature>
<dbReference type="EMBL" id="JBHSDS010000005">
    <property type="protein sequence ID" value="MFC4357901.1"/>
    <property type="molecule type" value="Genomic_DNA"/>
</dbReference>
<dbReference type="Pfam" id="PF04967">
    <property type="entry name" value="HTH_10"/>
    <property type="match status" value="1"/>
</dbReference>
<evidence type="ECO:0000313" key="6">
    <source>
        <dbReference type="EMBL" id="MFC4357901.1"/>
    </source>
</evidence>
<evidence type="ECO:0000313" key="7">
    <source>
        <dbReference type="Proteomes" id="UP001595921"/>
    </source>
</evidence>
<evidence type="ECO:0000259" key="5">
    <source>
        <dbReference type="PROSITE" id="PS50113"/>
    </source>
</evidence>
<dbReference type="InterPro" id="IPR029016">
    <property type="entry name" value="GAF-like_dom_sf"/>
</dbReference>
<evidence type="ECO:0000259" key="4">
    <source>
        <dbReference type="PROSITE" id="PS50112"/>
    </source>
</evidence>
<dbReference type="Gene3D" id="1.10.10.10">
    <property type="entry name" value="Winged helix-like DNA-binding domain superfamily/Winged helix DNA-binding domain"/>
    <property type="match status" value="1"/>
</dbReference>
<keyword evidence="2" id="KW-0804">Transcription</keyword>
<dbReference type="SUPFAM" id="SSF55781">
    <property type="entry name" value="GAF domain-like"/>
    <property type="match status" value="2"/>
</dbReference>
<feature type="domain" description="PAS" evidence="4">
    <location>
        <begin position="187"/>
        <end position="225"/>
    </location>
</feature>
<dbReference type="SUPFAM" id="SSF55785">
    <property type="entry name" value="PYP-like sensor domain (PAS domain)"/>
    <property type="match status" value="2"/>
</dbReference>
<dbReference type="SUPFAM" id="SSF88659">
    <property type="entry name" value="Sigma3 and sigma4 domains of RNA polymerase sigma factors"/>
    <property type="match status" value="1"/>
</dbReference>
<dbReference type="InterPro" id="IPR035965">
    <property type="entry name" value="PAS-like_dom_sf"/>
</dbReference>
<dbReference type="InterPro" id="IPR000700">
    <property type="entry name" value="PAS-assoc_C"/>
</dbReference>
<dbReference type="PROSITE" id="PS50113">
    <property type="entry name" value="PAC"/>
    <property type="match status" value="1"/>
</dbReference>
<comment type="caution">
    <text evidence="6">The sequence shown here is derived from an EMBL/GenBank/DDBJ whole genome shotgun (WGS) entry which is preliminary data.</text>
</comment>
<feature type="compositionally biased region" description="Basic and acidic residues" evidence="3">
    <location>
        <begin position="1"/>
        <end position="18"/>
    </location>
</feature>
<feature type="compositionally biased region" description="Basic and acidic residues" evidence="3">
    <location>
        <begin position="46"/>
        <end position="57"/>
    </location>
</feature>
<keyword evidence="1" id="KW-0805">Transcription regulation</keyword>
<dbReference type="AlphaFoldDB" id="A0ABD5PAS0"/>
<gene>
    <name evidence="6" type="ORF">ACFO0N_08055</name>
</gene>
<dbReference type="PANTHER" id="PTHR34236">
    <property type="entry name" value="DIMETHYL SULFOXIDE REDUCTASE TRANSCRIPTIONAL ACTIVATOR"/>
    <property type="match status" value="1"/>
</dbReference>
<evidence type="ECO:0000256" key="2">
    <source>
        <dbReference type="ARBA" id="ARBA00023163"/>
    </source>
</evidence>
<feature type="domain" description="PAS" evidence="4">
    <location>
        <begin position="60"/>
        <end position="130"/>
    </location>
</feature>
<dbReference type="Gene3D" id="3.30.450.20">
    <property type="entry name" value="PAS domain"/>
    <property type="match status" value="2"/>
</dbReference>
<dbReference type="Proteomes" id="UP001595921">
    <property type="component" value="Unassembled WGS sequence"/>
</dbReference>
<dbReference type="NCBIfam" id="TIGR00229">
    <property type="entry name" value="sensory_box"/>
    <property type="match status" value="2"/>
</dbReference>
<dbReference type="RefSeq" id="WP_267624631.1">
    <property type="nucleotide sequence ID" value="NZ_JAODIW010000009.1"/>
</dbReference>
<dbReference type="PROSITE" id="PS50112">
    <property type="entry name" value="PAS"/>
    <property type="match status" value="2"/>
</dbReference>
<feature type="region of interest" description="Disordered" evidence="3">
    <location>
        <begin position="1"/>
        <end position="58"/>
    </location>
</feature>
<accession>A0ABD5PAS0</accession>
<dbReference type="InterPro" id="IPR031803">
    <property type="entry name" value="BAT_GAF/HTH-assoc"/>
</dbReference>
<dbReference type="Pfam" id="PF13426">
    <property type="entry name" value="PAS_9"/>
    <property type="match status" value="2"/>
</dbReference>
<dbReference type="InterPro" id="IPR001610">
    <property type="entry name" value="PAC"/>
</dbReference>
<protein>
    <submittedName>
        <fullName evidence="6">Bacterio-opsin activator domain-containing protein</fullName>
    </submittedName>
</protein>
<evidence type="ECO:0000256" key="1">
    <source>
        <dbReference type="ARBA" id="ARBA00023015"/>
    </source>
</evidence>
<proteinExistence type="predicted"/>
<sequence>MKDEQDSGGRRRRDERVTADAPPGGVERTETLERLGTPASVGASDGRNDHPGPKPDADALADLYRTVFEAADDGVLLVDVAADAFLTANPRACDLLGYPDGELVDVSPTTVHADDVARYREFVANALRAGDGWTEELTCTRRDGSTFVAEVAASVVDVRGRTYLLALLRDTTDRRAFERELADRWLAVDAATEGIAQLDVDGEFTYVNGAFAALFGYARDALLGQGWQGLYDEATQERFSNQTQPALFDIGSWRGEAVGVRADGTTFPHELSLTALDDGGVLCIVRDVSERRRRERQLEALSEVSGYLLTAGSTGEIGEIAVAAVEELLGYSLAGVAMYDAETDSLELTALSRELDRVIDPLDPPDSFDVEGTEVGQAYRGGKPTVTLVGEDDPLSQTPITQVLLVPLAEHGILGVGTYGDEGFDRSDVALLEVLAANVAAALGRAGREAELTAARTELAAQRDELLEQRDAQRTLLDVSALAREVVDGVVDARSRADIERVVCERLAASELYHFAWIGEYSADRGRIVPRAGAGVGPSLLDEIADIVVTEGARGAADVAVETGEVQVVRGIGEVDRLHEPVRREALERGFEAAIAVPLSYHGRDYGALVVVAGREDAFDEYELATFEMLGDLVGFTLRAENDRNLLYADSVVEVEVRSTDRSSFFVDAASSLGCRMRFVGIVPTDEGHQKLYALLEGATVDGLAEFATGMPHVRAVEAIDENAVDSLVVVTLSGGSMTYDLTERGAHILDAEVDSTGTRLRFEVPSRDDARSVVEAFLDTYPDTTVVAIREQDRPVRSLSELRGQFLGSLTERQRTCLTSAYLEGYYDWPRRSSAEEVAARLGISSATFHQHVRLAEEKLLRALLD</sequence>
<dbReference type="Pfam" id="PF13185">
    <property type="entry name" value="GAF_2"/>
    <property type="match status" value="2"/>
</dbReference>